<dbReference type="Gene3D" id="3.90.226.10">
    <property type="entry name" value="2-enoyl-CoA Hydratase, Chain A, domain 1"/>
    <property type="match status" value="1"/>
</dbReference>
<dbReference type="KEGG" id="llp:GH975_06645"/>
<dbReference type="InterPro" id="IPR008927">
    <property type="entry name" value="6-PGluconate_DH-like_C_sf"/>
</dbReference>
<dbReference type="InterPro" id="IPR013328">
    <property type="entry name" value="6PGD_dom2"/>
</dbReference>
<dbReference type="InterPro" id="IPR036291">
    <property type="entry name" value="NAD(P)-bd_dom_sf"/>
</dbReference>
<evidence type="ECO:0000259" key="12">
    <source>
        <dbReference type="Pfam" id="PF02737"/>
    </source>
</evidence>
<keyword evidence="3" id="KW-0276">Fatty acid metabolism</keyword>
<keyword evidence="4" id="KW-0442">Lipid degradation</keyword>
<comment type="catalytic activity">
    <reaction evidence="10">
        <text>a (3S)-3-hydroxyacyl-CoA + NAD(+) = a 3-oxoacyl-CoA + NADH + H(+)</text>
        <dbReference type="Rhea" id="RHEA:22432"/>
        <dbReference type="ChEBI" id="CHEBI:15378"/>
        <dbReference type="ChEBI" id="CHEBI:57318"/>
        <dbReference type="ChEBI" id="CHEBI:57540"/>
        <dbReference type="ChEBI" id="CHEBI:57945"/>
        <dbReference type="ChEBI" id="CHEBI:90726"/>
        <dbReference type="EC" id="1.1.1.35"/>
    </reaction>
</comment>
<dbReference type="GO" id="GO:0004300">
    <property type="term" value="F:enoyl-CoA hydratase activity"/>
    <property type="evidence" value="ECO:0007669"/>
    <property type="project" value="TreeGrafter"/>
</dbReference>
<evidence type="ECO:0000256" key="9">
    <source>
        <dbReference type="ARBA" id="ARBA00023268"/>
    </source>
</evidence>
<keyword evidence="9" id="KW-0511">Multifunctional enzyme</keyword>
<keyword evidence="14" id="KW-1185">Reference proteome</keyword>
<evidence type="ECO:0000313" key="14">
    <source>
        <dbReference type="Proteomes" id="UP000388235"/>
    </source>
</evidence>
<dbReference type="Gene3D" id="3.40.50.720">
    <property type="entry name" value="NAD(P)-binding Rossmann-like Domain"/>
    <property type="match status" value="1"/>
</dbReference>
<dbReference type="InterPro" id="IPR029045">
    <property type="entry name" value="ClpP/crotonase-like_dom_sf"/>
</dbReference>
<evidence type="ECO:0000256" key="3">
    <source>
        <dbReference type="ARBA" id="ARBA00022832"/>
    </source>
</evidence>
<dbReference type="Pfam" id="PF00378">
    <property type="entry name" value="ECH_1"/>
    <property type="match status" value="1"/>
</dbReference>
<gene>
    <name evidence="13" type="ORF">GH975_06645</name>
</gene>
<accession>A0A5Q2Q777</accession>
<evidence type="ECO:0000256" key="2">
    <source>
        <dbReference type="ARBA" id="ARBA00007005"/>
    </source>
</evidence>
<evidence type="ECO:0000256" key="10">
    <source>
        <dbReference type="ARBA" id="ARBA00049556"/>
    </source>
</evidence>
<feature type="domain" description="3-hydroxyacyl-CoA dehydrogenase C-terminal" evidence="11">
    <location>
        <begin position="485"/>
        <end position="573"/>
    </location>
</feature>
<dbReference type="Gene3D" id="1.10.1040.10">
    <property type="entry name" value="N-(1-d-carboxylethyl)-l-norvaline Dehydrogenase, domain 2"/>
    <property type="match status" value="2"/>
</dbReference>
<dbReference type="PANTHER" id="PTHR43612">
    <property type="entry name" value="TRIFUNCTIONAL ENZYME SUBUNIT ALPHA"/>
    <property type="match status" value="1"/>
</dbReference>
<dbReference type="PANTHER" id="PTHR43612:SF3">
    <property type="entry name" value="TRIFUNCTIONAL ENZYME SUBUNIT ALPHA, MITOCHONDRIAL"/>
    <property type="match status" value="1"/>
</dbReference>
<dbReference type="CDD" id="cd06558">
    <property type="entry name" value="crotonase-like"/>
    <property type="match status" value="1"/>
</dbReference>
<dbReference type="InterPro" id="IPR050136">
    <property type="entry name" value="FA_oxidation_alpha_subunit"/>
</dbReference>
<evidence type="ECO:0000256" key="8">
    <source>
        <dbReference type="ARBA" id="ARBA00023239"/>
    </source>
</evidence>
<keyword evidence="8" id="KW-0456">Lyase</keyword>
<evidence type="ECO:0000256" key="4">
    <source>
        <dbReference type="ARBA" id="ARBA00022963"/>
    </source>
</evidence>
<feature type="domain" description="3-hydroxyacyl-CoA dehydrogenase NAD binding" evidence="12">
    <location>
        <begin position="309"/>
        <end position="481"/>
    </location>
</feature>
<dbReference type="OrthoDB" id="5389341at2"/>
<sequence length="643" mass="68723">MNTPELSHFNTQVDADGIAWITFDQHASAVNTLSTAVLAELEMLTSWMEQSTLTGAVLRSGKPGGFIAGADVREFETFTDPAQLSAGLQQVHALFERLERLAYPLIAAIHGYCLGGGLELALACHGRIAVDDARTKLGFPEVKLGLFPGFGGTGRSVALSGGVAAMTAMLSGKSYSARQARGLGWVDRCVATPDRLAWTARKMINRGVPRRTPRLTHRLMALPGVRHLLAEQMRKKTAAKVNPTHYPAPFALIDLYRQHGANPQRMRTVETAAFPPLMVSRTSQSLRRLFFASEALKADAEPFDGLKRVHVIGAGVMGGDIAAWCALSGFEVTLQDLDAGAVDRAVERAQQLFAKRARRQPARDNVRARLIADPEGNGIANADLIIEAVVEREDVKQALFRDLEARAKPSAVLASNTSSIALARISRAMDDPSRLVGVHFFNPVAQLPLVEVIHDAGTDAAVVERARGFVVAIRKYPLVVKSGPGFLVNRVLGPYMLDALRRVDEGESIDVIDAAAVAFGMPMGPVELADTVGLDICLAVATELGIEAPADGRLRQHVAAGNLGSKTGQGYLSWTQGKVARTLPAGDAELGGALLKPLVDECERCLSEGVVASADEIDIGVIMGTGFAPFLGGPLNARHLEII</sequence>
<dbReference type="SUPFAM" id="SSF48179">
    <property type="entry name" value="6-phosphogluconate dehydrogenase C-terminal domain-like"/>
    <property type="match status" value="2"/>
</dbReference>
<evidence type="ECO:0000256" key="6">
    <source>
        <dbReference type="ARBA" id="ARBA00023027"/>
    </source>
</evidence>
<organism evidence="13 14">
    <name type="scientific">Litorivicinus lipolyticus</name>
    <dbReference type="NCBI Taxonomy" id="418701"/>
    <lineage>
        <taxon>Bacteria</taxon>
        <taxon>Pseudomonadati</taxon>
        <taxon>Pseudomonadota</taxon>
        <taxon>Gammaproteobacteria</taxon>
        <taxon>Oceanospirillales</taxon>
        <taxon>Litorivicinaceae</taxon>
        <taxon>Litorivicinus</taxon>
    </lineage>
</organism>
<dbReference type="InterPro" id="IPR006176">
    <property type="entry name" value="3-OHacyl-CoA_DH_NAD-bd"/>
</dbReference>
<keyword evidence="5" id="KW-0560">Oxidoreductase</keyword>
<keyword evidence="7" id="KW-0443">Lipid metabolism</keyword>
<dbReference type="UniPathway" id="UPA00659"/>
<dbReference type="Proteomes" id="UP000388235">
    <property type="component" value="Chromosome"/>
</dbReference>
<evidence type="ECO:0000256" key="1">
    <source>
        <dbReference type="ARBA" id="ARBA00005005"/>
    </source>
</evidence>
<reference evidence="13 14" key="1">
    <citation type="submission" date="2019-11" db="EMBL/GenBank/DDBJ databases">
        <authorList>
            <person name="Khan S.A."/>
            <person name="Jeon C.O."/>
            <person name="Chun B.H."/>
        </authorList>
    </citation>
    <scope>NUCLEOTIDE SEQUENCE [LARGE SCALE GENOMIC DNA]</scope>
    <source>
        <strain evidence="13 14">IMCC 1097</strain>
    </source>
</reference>
<evidence type="ECO:0000256" key="7">
    <source>
        <dbReference type="ARBA" id="ARBA00023098"/>
    </source>
</evidence>
<dbReference type="EMBL" id="CP045871">
    <property type="protein sequence ID" value="QGG80269.1"/>
    <property type="molecule type" value="Genomic_DNA"/>
</dbReference>
<dbReference type="InterPro" id="IPR006108">
    <property type="entry name" value="3HC_DH_C"/>
</dbReference>
<dbReference type="SUPFAM" id="SSF52096">
    <property type="entry name" value="ClpP/crotonase"/>
    <property type="match status" value="1"/>
</dbReference>
<name>A0A5Q2Q777_9GAMM</name>
<proteinExistence type="inferred from homology"/>
<dbReference type="InterPro" id="IPR001753">
    <property type="entry name" value="Enoyl-CoA_hydra/iso"/>
</dbReference>
<dbReference type="RefSeq" id="WP_153713773.1">
    <property type="nucleotide sequence ID" value="NZ_CP045871.1"/>
</dbReference>
<dbReference type="Pfam" id="PF00725">
    <property type="entry name" value="3HCDH"/>
    <property type="match status" value="1"/>
</dbReference>
<dbReference type="Pfam" id="PF02737">
    <property type="entry name" value="3HCDH_N"/>
    <property type="match status" value="1"/>
</dbReference>
<dbReference type="AlphaFoldDB" id="A0A5Q2Q777"/>
<dbReference type="GO" id="GO:0070403">
    <property type="term" value="F:NAD+ binding"/>
    <property type="evidence" value="ECO:0007669"/>
    <property type="project" value="InterPro"/>
</dbReference>
<dbReference type="GO" id="GO:0016509">
    <property type="term" value="F:long-chain (3S)-3-hydroxyacyl-CoA dehydrogenase (NAD+) activity"/>
    <property type="evidence" value="ECO:0007669"/>
    <property type="project" value="TreeGrafter"/>
</dbReference>
<comment type="similarity">
    <text evidence="2">In the central section; belongs to the 3-hydroxyacyl-CoA dehydrogenase family.</text>
</comment>
<dbReference type="GO" id="GO:0006635">
    <property type="term" value="P:fatty acid beta-oxidation"/>
    <property type="evidence" value="ECO:0007669"/>
    <property type="project" value="UniProtKB-UniPathway"/>
</dbReference>
<evidence type="ECO:0000256" key="5">
    <source>
        <dbReference type="ARBA" id="ARBA00023002"/>
    </source>
</evidence>
<comment type="pathway">
    <text evidence="1">Lipid metabolism; fatty acid beta-oxidation.</text>
</comment>
<dbReference type="FunFam" id="3.40.50.720:FF:000009">
    <property type="entry name" value="Fatty oxidation complex, alpha subunit"/>
    <property type="match status" value="1"/>
</dbReference>
<dbReference type="SUPFAM" id="SSF51735">
    <property type="entry name" value="NAD(P)-binding Rossmann-fold domains"/>
    <property type="match status" value="1"/>
</dbReference>
<evidence type="ECO:0000313" key="13">
    <source>
        <dbReference type="EMBL" id="QGG80269.1"/>
    </source>
</evidence>
<protein>
    <submittedName>
        <fullName evidence="13">3-hydroxyacyl-CoA dehydrogenase</fullName>
    </submittedName>
</protein>
<evidence type="ECO:0000259" key="11">
    <source>
        <dbReference type="Pfam" id="PF00725"/>
    </source>
</evidence>
<keyword evidence="6" id="KW-0520">NAD</keyword>